<proteinExistence type="predicted"/>
<evidence type="ECO:0000256" key="1">
    <source>
        <dbReference type="PROSITE-ProRule" id="PRU00339"/>
    </source>
</evidence>
<dbReference type="Proteomes" id="UP001149090">
    <property type="component" value="Unassembled WGS sequence"/>
</dbReference>
<feature type="repeat" description="TPR" evidence="1">
    <location>
        <begin position="283"/>
        <end position="316"/>
    </location>
</feature>
<evidence type="ECO:0000313" key="4">
    <source>
        <dbReference type="Proteomes" id="UP001149090"/>
    </source>
</evidence>
<dbReference type="EMBL" id="JAPDFW010000055">
    <property type="protein sequence ID" value="KAJ5077958.1"/>
    <property type="molecule type" value="Genomic_DNA"/>
</dbReference>
<dbReference type="PROSITE" id="PS50005">
    <property type="entry name" value="TPR"/>
    <property type="match status" value="3"/>
</dbReference>
<dbReference type="PANTHER" id="PTHR44749:SF1">
    <property type="entry name" value="TETRATRICOPEPTIDE-LIKE HELICAL DOMAIN-CONTAINING PROTEIN"/>
    <property type="match status" value="1"/>
</dbReference>
<organism evidence="3 4">
    <name type="scientific">Anaeramoeba ignava</name>
    <name type="common">Anaerobic marine amoeba</name>
    <dbReference type="NCBI Taxonomy" id="1746090"/>
    <lineage>
        <taxon>Eukaryota</taxon>
        <taxon>Metamonada</taxon>
        <taxon>Anaeramoebidae</taxon>
        <taxon>Anaeramoeba</taxon>
    </lineage>
</organism>
<dbReference type="InterPro" id="IPR044650">
    <property type="entry name" value="SRFR1-like"/>
</dbReference>
<keyword evidence="2" id="KW-0812">Transmembrane</keyword>
<evidence type="ECO:0000256" key="2">
    <source>
        <dbReference type="SAM" id="Phobius"/>
    </source>
</evidence>
<comment type="caution">
    <text evidence="3">The sequence shown here is derived from an EMBL/GenBank/DDBJ whole genome shotgun (WGS) entry which is preliminary data.</text>
</comment>
<name>A0A9Q0LS23_ANAIG</name>
<feature type="repeat" description="TPR" evidence="1">
    <location>
        <begin position="216"/>
        <end position="249"/>
    </location>
</feature>
<evidence type="ECO:0000313" key="3">
    <source>
        <dbReference type="EMBL" id="KAJ5077958.1"/>
    </source>
</evidence>
<accession>A0A9Q0LS23</accession>
<dbReference type="OrthoDB" id="10265818at2759"/>
<keyword evidence="1" id="KW-0802">TPR repeat</keyword>
<dbReference type="Pfam" id="PF13181">
    <property type="entry name" value="TPR_8"/>
    <property type="match status" value="2"/>
</dbReference>
<sequence length="856" mass="99686">MNLEANFSFINKKYSNALKQLTKTIKENDTNKSILLSNRALVNYKMELYKRSINDCIESINEDPSNLRAYLIHGKTLIKLNRKDEAKQIFETGLTQMGDIKIFAKIYQKLLLLSQKDDSKNNISTNQKPKEDSVQIEFEKPKIEDINQNLSSLMEKENSRKTVIDFVAQKGIINHGTGKKQIDSQIATGYYHVNTGNYALGIEIFTDLLQKNDKVIAAYLGRGTAFALLGDLESAVNNFTKAIEIDNNCDEAWKRRGVSQNARGEMTEAIKDLTKAIEIKGTADTYYQRGLVYHKQLNYRRAGYDFQQTVTREPQHKLAWNFLGLSLLAMGDTENATIAYQNALVQDSKFKECYINYAQVYRELGEAEKVENILQKLLVFEPNYSRAYQMLGYLNHGTGNHAQAIQYLSVFLSQDPENIESRHWRAVCYQAIGKYLSAFNDYSFILLKDPNHISWYQLYSLYYYHENLDTAITDINLDKYFDPLFKEAWCKRMNPQSLEIYSKYNSKTKENCFKNWIDQNFSFDQNFEKIFELAKIIGKKIQLKTPGFLSNKRQQAMAGLAAIEMAQTLSQIYKNDKKKIDFNWRDFFHIGVRWRQISEPLDPVFWVDMLTEKQFNEGFGSHTPIISGQCKVIRYYPYFQLSFDILKKEIAKQINLSPQEQKLVEKAKNVVDIYSIIKKDFWIVTECKSTTRENHIMEGTRLTIQWKPPEGFEYSIRTPGTPSRWEDYTLEFNEIWRIFIEEASKKERNFAKLNQLIHNLIFYWFNFMPLSRGTAVIGYISIFGLYLSLNYLVRSEIPKGQQMDWEAILHSNPSDFSSVINWITQDIESTNILDSLPLLINVIPTLRHLIIALNKF</sequence>
<gene>
    <name evidence="3" type="ORF">M0811_05215</name>
</gene>
<dbReference type="PANTHER" id="PTHR44749">
    <property type="entry name" value="SUPPRESSOR OF RPS4-RLD 1"/>
    <property type="match status" value="1"/>
</dbReference>
<keyword evidence="2" id="KW-1133">Transmembrane helix</keyword>
<dbReference type="OMA" id="NGNTHES"/>
<dbReference type="GO" id="GO:0045892">
    <property type="term" value="P:negative regulation of DNA-templated transcription"/>
    <property type="evidence" value="ECO:0007669"/>
    <property type="project" value="InterPro"/>
</dbReference>
<feature type="transmembrane region" description="Helical" evidence="2">
    <location>
        <begin position="776"/>
        <end position="793"/>
    </location>
</feature>
<dbReference type="InterPro" id="IPR019734">
    <property type="entry name" value="TPR_rpt"/>
</dbReference>
<keyword evidence="2" id="KW-0472">Membrane</keyword>
<keyword evidence="4" id="KW-1185">Reference proteome</keyword>
<protein>
    <submittedName>
        <fullName evidence="3">Suppressor of rps4-rld 1</fullName>
    </submittedName>
</protein>
<feature type="repeat" description="TPR" evidence="1">
    <location>
        <begin position="385"/>
        <end position="418"/>
    </location>
</feature>
<dbReference type="Pfam" id="PF14559">
    <property type="entry name" value="TPR_19"/>
    <property type="match status" value="1"/>
</dbReference>
<reference evidence="3" key="1">
    <citation type="submission" date="2022-10" db="EMBL/GenBank/DDBJ databases">
        <title>Novel sulphate-reducing endosymbionts in the free-living metamonad Anaeramoeba.</title>
        <authorList>
            <person name="Jerlstrom-Hultqvist J."/>
            <person name="Cepicka I."/>
            <person name="Gallot-Lavallee L."/>
            <person name="Salas-Leiva D."/>
            <person name="Curtis B.A."/>
            <person name="Zahonova K."/>
            <person name="Pipaliya S."/>
            <person name="Dacks J."/>
            <person name="Roger A.J."/>
        </authorList>
    </citation>
    <scope>NUCLEOTIDE SEQUENCE</scope>
    <source>
        <strain evidence="3">BMAN</strain>
    </source>
</reference>
<dbReference type="SUPFAM" id="SSF48452">
    <property type="entry name" value="TPR-like"/>
    <property type="match status" value="2"/>
</dbReference>
<dbReference type="Gene3D" id="1.25.40.10">
    <property type="entry name" value="Tetratricopeptide repeat domain"/>
    <property type="match status" value="4"/>
</dbReference>
<dbReference type="SMART" id="SM00028">
    <property type="entry name" value="TPR"/>
    <property type="match status" value="9"/>
</dbReference>
<dbReference type="InterPro" id="IPR011990">
    <property type="entry name" value="TPR-like_helical_dom_sf"/>
</dbReference>
<dbReference type="AlphaFoldDB" id="A0A9Q0LS23"/>